<evidence type="ECO:0000256" key="2">
    <source>
        <dbReference type="ARBA" id="ARBA00022692"/>
    </source>
</evidence>
<keyword evidence="3 5" id="KW-1133">Transmembrane helix</keyword>
<sequence length="568" mass="59514">MAETNDRLAHDRAVLQGVADKGPAAKAGAYLRLSGPGWLQSAITLGGGSLAGGLYLGVLSGYGLMWLQPVAMLMGVAMLGAIAYVTLSTGRRPFRLVTEEVNPVLGWGWAIATLMANVVWCLPQFGLGTAAITQNLAPEMLGETPTGKVFAVAILAVVALATIISYERGGRGMKIFENILKLLVGIIVLCFIGVVVKLTGVEGGIDWPAVWRGFVPDWESLSGVPAVFREGIAATGAAGEGLWSKLILASRQDVILTAAATAVGINMTFLLPNSLLDRGWDRPFRGLALFDLSIGLFVPFLIATACVVMAASAQFHGKYNEALVAAEPTPVAAAAVASGKSAGEYLGLLDKRLAWEHGAEQLNKWADAGAELIAQRAALPLADKQMAATLVQRDADDLANALEPLVGAQVAQLVFGIGVVSMALSTIVVLMLINGYVVCEVFGAPHRGMIHFLGSLLPLVFGAIAPFVWQKAMFWLAVPTSVFGMVLLPIAYVTFLMLINSRRVLGDAALSGVSRVVVNAILGLALLLATVGACTSIYSKAGWYGFAAAGAFIAAALLMRRKPTSTTA</sequence>
<feature type="transmembrane region" description="Helical" evidence="5">
    <location>
        <begin position="541"/>
        <end position="559"/>
    </location>
</feature>
<reference evidence="6 7" key="1">
    <citation type="submission" date="2019-02" db="EMBL/GenBank/DDBJ databases">
        <title>Deep-cultivation of Planctomycetes and their phenomic and genomic characterization uncovers novel biology.</title>
        <authorList>
            <person name="Wiegand S."/>
            <person name="Jogler M."/>
            <person name="Boedeker C."/>
            <person name="Pinto D."/>
            <person name="Vollmers J."/>
            <person name="Rivas-Marin E."/>
            <person name="Kohn T."/>
            <person name="Peeters S.H."/>
            <person name="Heuer A."/>
            <person name="Rast P."/>
            <person name="Oberbeckmann S."/>
            <person name="Bunk B."/>
            <person name="Jeske O."/>
            <person name="Meyerdierks A."/>
            <person name="Storesund J.E."/>
            <person name="Kallscheuer N."/>
            <person name="Luecker S."/>
            <person name="Lage O.M."/>
            <person name="Pohl T."/>
            <person name="Merkel B.J."/>
            <person name="Hornburger P."/>
            <person name="Mueller R.-W."/>
            <person name="Bruemmer F."/>
            <person name="Labrenz M."/>
            <person name="Spormann A.M."/>
            <person name="Op Den Camp H."/>
            <person name="Overmann J."/>
            <person name="Amann R."/>
            <person name="Jetten M.S.M."/>
            <person name="Mascher T."/>
            <person name="Medema M.H."/>
            <person name="Devos D.P."/>
            <person name="Kaster A.-K."/>
            <person name="Ovreas L."/>
            <person name="Rohde M."/>
            <person name="Galperin M.Y."/>
            <person name="Jogler C."/>
        </authorList>
    </citation>
    <scope>NUCLEOTIDE SEQUENCE [LARGE SCALE GENOMIC DNA]</scope>
    <source>
        <strain evidence="6 7">Pla111</strain>
    </source>
</reference>
<feature type="transmembrane region" description="Helical" evidence="5">
    <location>
        <begin position="254"/>
        <end position="276"/>
    </location>
</feature>
<protein>
    <submittedName>
        <fullName evidence="6">Natural resistance-associated macrophage protein</fullName>
    </submittedName>
</protein>
<feature type="transmembrane region" description="Helical" evidence="5">
    <location>
        <begin position="147"/>
        <end position="166"/>
    </location>
</feature>
<name>A0A5C5WCM7_9BACT</name>
<dbReference type="AlphaFoldDB" id="A0A5C5WCM7"/>
<dbReference type="GO" id="GO:0046873">
    <property type="term" value="F:metal ion transmembrane transporter activity"/>
    <property type="evidence" value="ECO:0007669"/>
    <property type="project" value="InterPro"/>
</dbReference>
<dbReference type="RefSeq" id="WP_146570279.1">
    <property type="nucleotide sequence ID" value="NZ_SJPH01000001.1"/>
</dbReference>
<evidence type="ECO:0000313" key="6">
    <source>
        <dbReference type="EMBL" id="TWT48297.1"/>
    </source>
</evidence>
<keyword evidence="7" id="KW-1185">Reference proteome</keyword>
<dbReference type="InterPro" id="IPR001046">
    <property type="entry name" value="NRAMP_fam"/>
</dbReference>
<feature type="transmembrane region" description="Helical" evidence="5">
    <location>
        <begin position="178"/>
        <end position="198"/>
    </location>
</feature>
<feature type="transmembrane region" description="Helical" evidence="5">
    <location>
        <begin position="449"/>
        <end position="469"/>
    </location>
</feature>
<dbReference type="EMBL" id="SJPH01000001">
    <property type="protein sequence ID" value="TWT48297.1"/>
    <property type="molecule type" value="Genomic_DNA"/>
</dbReference>
<feature type="transmembrane region" description="Helical" evidence="5">
    <location>
        <begin position="475"/>
        <end position="496"/>
    </location>
</feature>
<dbReference type="Proteomes" id="UP000318995">
    <property type="component" value="Unassembled WGS sequence"/>
</dbReference>
<comment type="caution">
    <text evidence="6">The sequence shown here is derived from an EMBL/GenBank/DDBJ whole genome shotgun (WGS) entry which is preliminary data.</text>
</comment>
<comment type="subcellular location">
    <subcellularLocation>
        <location evidence="1">Membrane</location>
        <topology evidence="1">Multi-pass membrane protein</topology>
    </subcellularLocation>
</comment>
<feature type="transmembrane region" description="Helical" evidence="5">
    <location>
        <begin position="107"/>
        <end position="127"/>
    </location>
</feature>
<evidence type="ECO:0000256" key="5">
    <source>
        <dbReference type="SAM" id="Phobius"/>
    </source>
</evidence>
<keyword evidence="4 5" id="KW-0472">Membrane</keyword>
<feature type="transmembrane region" description="Helical" evidence="5">
    <location>
        <begin position="70"/>
        <end position="87"/>
    </location>
</feature>
<dbReference type="Pfam" id="PF01566">
    <property type="entry name" value="Nramp"/>
    <property type="match status" value="2"/>
</dbReference>
<dbReference type="OrthoDB" id="236847at2"/>
<evidence type="ECO:0000256" key="4">
    <source>
        <dbReference type="ARBA" id="ARBA00023136"/>
    </source>
</evidence>
<accession>A0A5C5WCM7</accession>
<organism evidence="6 7">
    <name type="scientific">Botrimarina hoheduenensis</name>
    <dbReference type="NCBI Taxonomy" id="2528000"/>
    <lineage>
        <taxon>Bacteria</taxon>
        <taxon>Pseudomonadati</taxon>
        <taxon>Planctomycetota</taxon>
        <taxon>Planctomycetia</taxon>
        <taxon>Pirellulales</taxon>
        <taxon>Lacipirellulaceae</taxon>
        <taxon>Botrimarina</taxon>
    </lineage>
</organism>
<feature type="transmembrane region" description="Helical" evidence="5">
    <location>
        <begin position="42"/>
        <end position="64"/>
    </location>
</feature>
<gene>
    <name evidence="6" type="ORF">Pla111_00590</name>
</gene>
<evidence type="ECO:0000313" key="7">
    <source>
        <dbReference type="Proteomes" id="UP000318995"/>
    </source>
</evidence>
<evidence type="ECO:0000256" key="1">
    <source>
        <dbReference type="ARBA" id="ARBA00004141"/>
    </source>
</evidence>
<feature type="transmembrane region" description="Helical" evidence="5">
    <location>
        <begin position="288"/>
        <end position="311"/>
    </location>
</feature>
<keyword evidence="2 5" id="KW-0812">Transmembrane</keyword>
<feature type="transmembrane region" description="Helical" evidence="5">
    <location>
        <begin position="508"/>
        <end position="529"/>
    </location>
</feature>
<evidence type="ECO:0000256" key="3">
    <source>
        <dbReference type="ARBA" id="ARBA00022989"/>
    </source>
</evidence>
<dbReference type="GO" id="GO:0016020">
    <property type="term" value="C:membrane"/>
    <property type="evidence" value="ECO:0007669"/>
    <property type="project" value="UniProtKB-SubCell"/>
</dbReference>
<feature type="transmembrane region" description="Helical" evidence="5">
    <location>
        <begin position="413"/>
        <end position="437"/>
    </location>
</feature>
<proteinExistence type="predicted"/>